<dbReference type="InterPro" id="IPR036179">
    <property type="entry name" value="Ig-like_dom_sf"/>
</dbReference>
<proteinExistence type="predicted"/>
<evidence type="ECO:0000313" key="6">
    <source>
        <dbReference type="RefSeq" id="XP_013398638.1"/>
    </source>
</evidence>
<keyword evidence="5" id="KW-1185">Reference proteome</keyword>
<feature type="compositionally biased region" description="Acidic residues" evidence="2">
    <location>
        <begin position="197"/>
        <end position="208"/>
    </location>
</feature>
<evidence type="ECO:0000259" key="4">
    <source>
        <dbReference type="PROSITE" id="PS50835"/>
    </source>
</evidence>
<feature type="compositionally biased region" description="Basic and acidic residues" evidence="2">
    <location>
        <begin position="172"/>
        <end position="194"/>
    </location>
</feature>
<dbReference type="SUPFAM" id="SSF48726">
    <property type="entry name" value="Immunoglobulin"/>
    <property type="match status" value="1"/>
</dbReference>
<dbReference type="PROSITE" id="PS50835">
    <property type="entry name" value="IG_LIKE"/>
    <property type="match status" value="1"/>
</dbReference>
<evidence type="ECO:0000256" key="2">
    <source>
        <dbReference type="SAM" id="MobiDB-lite"/>
    </source>
</evidence>
<reference evidence="6" key="1">
    <citation type="submission" date="2025-08" db="UniProtKB">
        <authorList>
            <consortium name="RefSeq"/>
        </authorList>
    </citation>
    <scope>IDENTIFICATION</scope>
    <source>
        <tissue evidence="6">Gonads</tissue>
    </source>
</reference>
<gene>
    <name evidence="6" type="primary">LOC106165092</name>
</gene>
<evidence type="ECO:0000256" key="3">
    <source>
        <dbReference type="SAM" id="Phobius"/>
    </source>
</evidence>
<dbReference type="GeneID" id="106165092"/>
<dbReference type="InterPro" id="IPR013783">
    <property type="entry name" value="Ig-like_fold"/>
</dbReference>
<feature type="region of interest" description="Disordered" evidence="2">
    <location>
        <begin position="171"/>
        <end position="208"/>
    </location>
</feature>
<organism evidence="5 6">
    <name type="scientific">Lingula anatina</name>
    <name type="common">Brachiopod</name>
    <name type="synonym">Lingula unguis</name>
    <dbReference type="NCBI Taxonomy" id="7574"/>
    <lineage>
        <taxon>Eukaryota</taxon>
        <taxon>Metazoa</taxon>
        <taxon>Spiralia</taxon>
        <taxon>Lophotrochozoa</taxon>
        <taxon>Brachiopoda</taxon>
        <taxon>Linguliformea</taxon>
        <taxon>Lingulata</taxon>
        <taxon>Lingulida</taxon>
        <taxon>Linguloidea</taxon>
        <taxon>Lingulidae</taxon>
        <taxon>Lingula</taxon>
    </lineage>
</organism>
<evidence type="ECO:0000256" key="1">
    <source>
        <dbReference type="ARBA" id="ARBA00023157"/>
    </source>
</evidence>
<evidence type="ECO:0000313" key="5">
    <source>
        <dbReference type="Proteomes" id="UP000085678"/>
    </source>
</evidence>
<protein>
    <submittedName>
        <fullName evidence="6">Uncharacterized protein LOC106165092</fullName>
    </submittedName>
</protein>
<name>A0A1S3IKL9_LINAN</name>
<dbReference type="InterPro" id="IPR013162">
    <property type="entry name" value="CD80_C2-set"/>
</dbReference>
<dbReference type="InterPro" id="IPR007110">
    <property type="entry name" value="Ig-like_dom"/>
</dbReference>
<dbReference type="Pfam" id="PF08205">
    <property type="entry name" value="C2-set_2"/>
    <property type="match status" value="1"/>
</dbReference>
<feature type="transmembrane region" description="Helical" evidence="3">
    <location>
        <begin position="139"/>
        <end position="162"/>
    </location>
</feature>
<keyword evidence="3" id="KW-0812">Transmembrane</keyword>
<dbReference type="KEGG" id="lak:106165092"/>
<dbReference type="AlphaFoldDB" id="A0A1S3IKL9"/>
<dbReference type="InParanoid" id="A0A1S3IKL9"/>
<dbReference type="Proteomes" id="UP000085678">
    <property type="component" value="Unplaced"/>
</dbReference>
<feature type="domain" description="Ig-like" evidence="4">
    <location>
        <begin position="23"/>
        <end position="121"/>
    </location>
</feature>
<keyword evidence="1" id="KW-1015">Disulfide bond</keyword>
<dbReference type="RefSeq" id="XP_013398638.1">
    <property type="nucleotide sequence ID" value="XM_013543184.1"/>
</dbReference>
<keyword evidence="3" id="KW-0472">Membrane</keyword>
<keyword evidence="3" id="KW-1133">Transmembrane helix</keyword>
<sequence length="208" mass="22575">MDQGPVVNISGQVNPQTIDVIGPPTAPTLTSLQYPNGTVAVTCNSTHGHPPPQIQWYQLEEKFTPDRDMVSRGTACLQEMNAYCLVPSVSETLTVAGNISAFYRCETVHSTGSLSSPSLILLGLFDIGDVDLTPGHSSLWKYAGVGVGAALIIASLVVMANFDRVSKRCRKKAENTESDRQPKGQYIDKRRSTESTDVYDIENETQLA</sequence>
<dbReference type="Gene3D" id="2.60.40.10">
    <property type="entry name" value="Immunoglobulins"/>
    <property type="match status" value="1"/>
</dbReference>
<accession>A0A1S3IKL9</accession>